<dbReference type="AlphaFoldDB" id="A0A9D1MPH4"/>
<gene>
    <name evidence="4" type="ORF">IAB06_02430</name>
</gene>
<reference evidence="4" key="2">
    <citation type="journal article" date="2021" name="PeerJ">
        <title>Extensive microbial diversity within the chicken gut microbiome revealed by metagenomics and culture.</title>
        <authorList>
            <person name="Gilroy R."/>
            <person name="Ravi A."/>
            <person name="Getino M."/>
            <person name="Pursley I."/>
            <person name="Horton D.L."/>
            <person name="Alikhan N.F."/>
            <person name="Baker D."/>
            <person name="Gharbi K."/>
            <person name="Hall N."/>
            <person name="Watson M."/>
            <person name="Adriaenssens E.M."/>
            <person name="Foster-Nyarko E."/>
            <person name="Jarju S."/>
            <person name="Secka A."/>
            <person name="Antonio M."/>
            <person name="Oren A."/>
            <person name="Chaudhuri R.R."/>
            <person name="La Ragione R."/>
            <person name="Hildebrand F."/>
            <person name="Pallen M.J."/>
        </authorList>
    </citation>
    <scope>NUCLEOTIDE SEQUENCE</scope>
    <source>
        <strain evidence="4">CHK160-1198</strain>
    </source>
</reference>
<dbReference type="InterPro" id="IPR029069">
    <property type="entry name" value="HotDog_dom_sf"/>
</dbReference>
<dbReference type="Gene3D" id="3.10.129.10">
    <property type="entry name" value="Hotdog Thioesterase"/>
    <property type="match status" value="1"/>
</dbReference>
<keyword evidence="2" id="KW-0378">Hydrolase</keyword>
<dbReference type="EMBL" id="DVNI01000036">
    <property type="protein sequence ID" value="HIU63888.1"/>
    <property type="molecule type" value="Genomic_DNA"/>
</dbReference>
<dbReference type="InterPro" id="IPR039298">
    <property type="entry name" value="ACOT13"/>
</dbReference>
<comment type="similarity">
    <text evidence="1">Belongs to the thioesterase PaaI family.</text>
</comment>
<evidence type="ECO:0000313" key="5">
    <source>
        <dbReference type="Proteomes" id="UP000824099"/>
    </source>
</evidence>
<accession>A0A9D1MPH4</accession>
<dbReference type="Pfam" id="PF03061">
    <property type="entry name" value="4HBT"/>
    <property type="match status" value="1"/>
</dbReference>
<proteinExistence type="inferred from homology"/>
<dbReference type="GO" id="GO:0047617">
    <property type="term" value="F:fatty acyl-CoA hydrolase activity"/>
    <property type="evidence" value="ECO:0007669"/>
    <property type="project" value="InterPro"/>
</dbReference>
<dbReference type="InterPro" id="IPR003736">
    <property type="entry name" value="PAAI_dom"/>
</dbReference>
<dbReference type="SUPFAM" id="SSF54637">
    <property type="entry name" value="Thioesterase/thiol ester dehydrase-isomerase"/>
    <property type="match status" value="1"/>
</dbReference>
<dbReference type="InterPro" id="IPR006683">
    <property type="entry name" value="Thioestr_dom"/>
</dbReference>
<evidence type="ECO:0000256" key="1">
    <source>
        <dbReference type="ARBA" id="ARBA00008324"/>
    </source>
</evidence>
<organism evidence="4 5">
    <name type="scientific">Candidatus Avacidaminococcus intestinavium</name>
    <dbReference type="NCBI Taxonomy" id="2840684"/>
    <lineage>
        <taxon>Bacteria</taxon>
        <taxon>Bacillati</taxon>
        <taxon>Bacillota</taxon>
        <taxon>Negativicutes</taxon>
        <taxon>Acidaminococcales</taxon>
        <taxon>Acidaminococcaceae</taxon>
        <taxon>Acidaminococcaceae incertae sedis</taxon>
        <taxon>Candidatus Avacidaminococcus</taxon>
    </lineage>
</organism>
<comment type="caution">
    <text evidence="4">The sequence shown here is derived from an EMBL/GenBank/DDBJ whole genome shotgun (WGS) entry which is preliminary data.</text>
</comment>
<dbReference type="Proteomes" id="UP000824099">
    <property type="component" value="Unassembled WGS sequence"/>
</dbReference>
<dbReference type="PANTHER" id="PTHR21660">
    <property type="entry name" value="THIOESTERASE SUPERFAMILY MEMBER-RELATED"/>
    <property type="match status" value="1"/>
</dbReference>
<feature type="domain" description="Thioesterase" evidence="3">
    <location>
        <begin position="57"/>
        <end position="126"/>
    </location>
</feature>
<dbReference type="CDD" id="cd03443">
    <property type="entry name" value="PaaI_thioesterase"/>
    <property type="match status" value="1"/>
</dbReference>
<dbReference type="PANTHER" id="PTHR21660:SF1">
    <property type="entry name" value="ACYL-COENZYME A THIOESTERASE 13"/>
    <property type="match status" value="1"/>
</dbReference>
<dbReference type="NCBIfam" id="TIGR00369">
    <property type="entry name" value="unchar_dom_1"/>
    <property type="match status" value="1"/>
</dbReference>
<evidence type="ECO:0000259" key="3">
    <source>
        <dbReference type="Pfam" id="PF03061"/>
    </source>
</evidence>
<protein>
    <submittedName>
        <fullName evidence="4">PaaI family thioesterase</fullName>
    </submittedName>
</protein>
<evidence type="ECO:0000313" key="4">
    <source>
        <dbReference type="EMBL" id="HIU63888.1"/>
    </source>
</evidence>
<reference evidence="4" key="1">
    <citation type="submission" date="2020-10" db="EMBL/GenBank/DDBJ databases">
        <authorList>
            <person name="Gilroy R."/>
        </authorList>
    </citation>
    <scope>NUCLEOTIDE SEQUENCE</scope>
    <source>
        <strain evidence="4">CHK160-1198</strain>
    </source>
</reference>
<name>A0A9D1MPH4_9FIRM</name>
<sequence>MVRSIESTAAGLKSVKAIYVNNPFFNFCGFSISAVGNGTAVLELKINAEKHINHSYNVHGGVIAALIDSSLGVVAAGVGKRVVTSALSISLLKSLPADSIVQVHSKIVSDDGQYMAISSEVFAEKKLVANGTATMVIVGEYKDK</sequence>
<evidence type="ECO:0000256" key="2">
    <source>
        <dbReference type="ARBA" id="ARBA00022801"/>
    </source>
</evidence>